<dbReference type="OrthoDB" id="433470at2759"/>
<reference evidence="1" key="1">
    <citation type="submission" date="2020-06" db="EMBL/GenBank/DDBJ databases">
        <authorList>
            <consortium name="Plant Systems Biology data submission"/>
        </authorList>
    </citation>
    <scope>NUCLEOTIDE SEQUENCE</scope>
    <source>
        <strain evidence="1">D6</strain>
    </source>
</reference>
<dbReference type="EMBL" id="CAICTM010000635">
    <property type="protein sequence ID" value="CAB9514167.1"/>
    <property type="molecule type" value="Genomic_DNA"/>
</dbReference>
<dbReference type="AlphaFoldDB" id="A0A9N8HIQ3"/>
<dbReference type="Gene3D" id="3.30.559.30">
    <property type="entry name" value="Nonribosomal peptide synthetase, condensation domain"/>
    <property type="match status" value="1"/>
</dbReference>
<comment type="caution">
    <text evidence="1">The sequence shown here is derived from an EMBL/GenBank/DDBJ whole genome shotgun (WGS) entry which is preliminary data.</text>
</comment>
<dbReference type="Proteomes" id="UP001153069">
    <property type="component" value="Unassembled WGS sequence"/>
</dbReference>
<gene>
    <name evidence="1" type="ORF">SEMRO_636_G179280.1</name>
</gene>
<evidence type="ECO:0000313" key="2">
    <source>
        <dbReference type="Proteomes" id="UP001153069"/>
    </source>
</evidence>
<keyword evidence="2" id="KW-1185">Reference proteome</keyword>
<name>A0A9N8HIQ3_9STRA</name>
<proteinExistence type="predicted"/>
<accession>A0A9N8HIQ3</accession>
<dbReference type="InterPro" id="IPR023213">
    <property type="entry name" value="CAT-like_dom_sf"/>
</dbReference>
<protein>
    <submittedName>
        <fullName evidence="1">Uncharacterized protein</fullName>
    </submittedName>
</protein>
<sequence>MRTERPLTGLEALFASCNVRFALMVDLGVTVEQEQVLKSAMAACQSCRLGHLALAETGTGEWSLVTDTDNTATATVLVKEGVLLEDDEDVSILLDKLVFQETLPAQGPISIQLIPYQPKAGGSTGLVLYVNANHAICDGRSLTNLVTQSTMSTEKSLEAAQDWKDIQLPDLKEMLQATKMDTWQEDPPFLLGPNNNTITIQELCSSEKTSKGDESFRYQISVEIVTKLRQVLKQKAEGATLSGLFVAVIMQSLAMEYRTIKGNSSPNRDIGVSMLVDLRPYLQRPVEKVEQINAAHGHVTLIDSTDNIFINNRDNTTSSSIWERSIGMTRQLRARIQRGEAHRAALAFAQGQFDRAGPPATVELSNLGVCQIPDNTKLYTAQRFDGYDGVSCLIHSEPTCLRWNASVGGGLDAKLVERVFSRAVELCQTIAHD</sequence>
<dbReference type="Gene3D" id="3.30.559.10">
    <property type="entry name" value="Chloramphenicol acetyltransferase-like domain"/>
    <property type="match status" value="1"/>
</dbReference>
<evidence type="ECO:0000313" key="1">
    <source>
        <dbReference type="EMBL" id="CAB9514167.1"/>
    </source>
</evidence>
<organism evidence="1 2">
    <name type="scientific">Seminavis robusta</name>
    <dbReference type="NCBI Taxonomy" id="568900"/>
    <lineage>
        <taxon>Eukaryota</taxon>
        <taxon>Sar</taxon>
        <taxon>Stramenopiles</taxon>
        <taxon>Ochrophyta</taxon>
        <taxon>Bacillariophyta</taxon>
        <taxon>Bacillariophyceae</taxon>
        <taxon>Bacillariophycidae</taxon>
        <taxon>Naviculales</taxon>
        <taxon>Naviculaceae</taxon>
        <taxon>Seminavis</taxon>
    </lineage>
</organism>